<dbReference type="SMART" id="SM00409">
    <property type="entry name" value="IG"/>
    <property type="match status" value="1"/>
</dbReference>
<evidence type="ECO:0000256" key="3">
    <source>
        <dbReference type="ARBA" id="ARBA00023319"/>
    </source>
</evidence>
<dbReference type="GO" id="GO:0009986">
    <property type="term" value="C:cell surface"/>
    <property type="evidence" value="ECO:0007669"/>
    <property type="project" value="TreeGrafter"/>
</dbReference>
<dbReference type="InterPro" id="IPR013106">
    <property type="entry name" value="Ig_V-set"/>
</dbReference>
<protein>
    <recommendedName>
        <fullName evidence="6">Ig-like domain-containing protein</fullName>
    </recommendedName>
</protein>
<evidence type="ECO:0000256" key="5">
    <source>
        <dbReference type="SAM" id="SignalP"/>
    </source>
</evidence>
<dbReference type="SUPFAM" id="SSF48726">
    <property type="entry name" value="Immunoglobulin"/>
    <property type="match status" value="1"/>
</dbReference>
<keyword evidence="1 5" id="KW-0732">Signal</keyword>
<keyword evidence="3" id="KW-0393">Immunoglobulin domain</keyword>
<dbReference type="AlphaFoldDB" id="A0A8C0IQN6"/>
<proteinExistence type="predicted"/>
<reference evidence="7" key="1">
    <citation type="submission" date="2025-08" db="UniProtKB">
        <authorList>
            <consortium name="Ensembl"/>
        </authorList>
    </citation>
    <scope>IDENTIFICATION</scope>
</reference>
<dbReference type="InterPro" id="IPR052314">
    <property type="entry name" value="Immune_rcpt_domain"/>
</dbReference>
<reference evidence="7" key="2">
    <citation type="submission" date="2025-09" db="UniProtKB">
        <authorList>
            <consortium name="Ensembl"/>
        </authorList>
    </citation>
    <scope>IDENTIFICATION</scope>
</reference>
<dbReference type="GeneTree" id="ENSGT00940000153835"/>
<evidence type="ECO:0000256" key="1">
    <source>
        <dbReference type="ARBA" id="ARBA00022729"/>
    </source>
</evidence>
<keyword evidence="4" id="KW-1133">Transmembrane helix</keyword>
<dbReference type="PANTHER" id="PTHR16423">
    <property type="entry name" value="TREM-LIKE TRANSCRIPT PROTEIN"/>
    <property type="match status" value="1"/>
</dbReference>
<keyword evidence="2" id="KW-1015">Disulfide bond</keyword>
<evidence type="ECO:0000313" key="7">
    <source>
        <dbReference type="Ensembl" id="ENSCABP00000012318.1"/>
    </source>
</evidence>
<dbReference type="InterPro" id="IPR013783">
    <property type="entry name" value="Ig-like_fold"/>
</dbReference>
<feature type="signal peptide" evidence="5">
    <location>
        <begin position="1"/>
        <end position="19"/>
    </location>
</feature>
<evidence type="ECO:0000256" key="4">
    <source>
        <dbReference type="SAM" id="Phobius"/>
    </source>
</evidence>
<feature type="domain" description="Ig-like" evidence="6">
    <location>
        <begin position="2"/>
        <end position="111"/>
    </location>
</feature>
<dbReference type="PANTHER" id="PTHR16423:SF6">
    <property type="entry name" value="TRIGGERING RECEPTOR EXPRESSED ON MYELOID CELLS 2-RELATED"/>
    <property type="match status" value="1"/>
</dbReference>
<dbReference type="Pfam" id="PF07686">
    <property type="entry name" value="V-set"/>
    <property type="match status" value="1"/>
</dbReference>
<evidence type="ECO:0000259" key="6">
    <source>
        <dbReference type="PROSITE" id="PS50835"/>
    </source>
</evidence>
<dbReference type="PROSITE" id="PS50835">
    <property type="entry name" value="IG_LIKE"/>
    <property type="match status" value="1"/>
</dbReference>
<keyword evidence="4" id="KW-0812">Transmembrane</keyword>
<name>A0A8C0IQN6_CHEAB</name>
<evidence type="ECO:0000313" key="8">
    <source>
        <dbReference type="Proteomes" id="UP000694404"/>
    </source>
</evidence>
<dbReference type="InterPro" id="IPR036179">
    <property type="entry name" value="Ig-like_dom_sf"/>
</dbReference>
<sequence>MPPLLLCLGQVWCFQGFEAQELDTVVSRVAEGQRLIVECHYNYWDYSATPKTWCQLRDEKCFPLVSTSYTSDRYQNKVTSGRATIEDDTGNAIVTITMEKLQVQDSGVYWCARYYLPSTMYPLKTIKLDVSKVMYHLLLFTGLFNLGLFFFVRSVICIVVAPWTSTSLC</sequence>
<organism evidence="7 8">
    <name type="scientific">Chelonoidis abingdonii</name>
    <name type="common">Abingdon island giant tortoise</name>
    <name type="synonym">Testudo abingdonii</name>
    <dbReference type="NCBI Taxonomy" id="106734"/>
    <lineage>
        <taxon>Eukaryota</taxon>
        <taxon>Metazoa</taxon>
        <taxon>Chordata</taxon>
        <taxon>Craniata</taxon>
        <taxon>Vertebrata</taxon>
        <taxon>Euteleostomi</taxon>
        <taxon>Archelosauria</taxon>
        <taxon>Testudinata</taxon>
        <taxon>Testudines</taxon>
        <taxon>Cryptodira</taxon>
        <taxon>Durocryptodira</taxon>
        <taxon>Testudinoidea</taxon>
        <taxon>Testudinidae</taxon>
        <taxon>Chelonoidis</taxon>
    </lineage>
</organism>
<feature type="transmembrane region" description="Helical" evidence="4">
    <location>
        <begin position="133"/>
        <end position="161"/>
    </location>
</feature>
<dbReference type="Gene3D" id="2.60.40.10">
    <property type="entry name" value="Immunoglobulins"/>
    <property type="match status" value="1"/>
</dbReference>
<keyword evidence="4" id="KW-0472">Membrane</keyword>
<dbReference type="InterPro" id="IPR007110">
    <property type="entry name" value="Ig-like_dom"/>
</dbReference>
<evidence type="ECO:0000256" key="2">
    <source>
        <dbReference type="ARBA" id="ARBA00023157"/>
    </source>
</evidence>
<accession>A0A8C0IQN6</accession>
<feature type="chain" id="PRO_5046059365" description="Ig-like domain-containing protein" evidence="5">
    <location>
        <begin position="20"/>
        <end position="169"/>
    </location>
</feature>
<dbReference type="GO" id="GO:0038023">
    <property type="term" value="F:signaling receptor activity"/>
    <property type="evidence" value="ECO:0007669"/>
    <property type="project" value="TreeGrafter"/>
</dbReference>
<dbReference type="Proteomes" id="UP000694404">
    <property type="component" value="Unplaced"/>
</dbReference>
<dbReference type="Ensembl" id="ENSCABT00000013513.1">
    <property type="protein sequence ID" value="ENSCABP00000012318.1"/>
    <property type="gene ID" value="ENSCABG00000009235.1"/>
</dbReference>
<keyword evidence="8" id="KW-1185">Reference proteome</keyword>
<dbReference type="InterPro" id="IPR003599">
    <property type="entry name" value="Ig_sub"/>
</dbReference>